<feature type="domain" description="DUF7507" evidence="3">
    <location>
        <begin position="657"/>
        <end position="761"/>
    </location>
</feature>
<dbReference type="RefSeq" id="WP_282215004.1">
    <property type="nucleotide sequence ID" value="NZ_CP078075.1"/>
</dbReference>
<dbReference type="InterPro" id="IPR047589">
    <property type="entry name" value="DUF11_rpt"/>
</dbReference>
<sequence length="1613" mass="162432">MRLRMSGRERIVGRAQHRNTFRRIAALILAAAVVVGGLIVFDAPAPAEAAVRGMSVRYSDNLEGGTIRVLGNAWSTCSTTVGWATSSCASARNYGVTTGDLTFNSNSPAGGSRNTIDVDVDGVNVGTNLSSSSDLQLPAGAQVAWAGAYWTSYPSAIPRISIDGPGSAGIAYEAFPATTTDSAPLGGNAALFSHFADVTALVQAQGSGTYTASPSARGMDIYGVAGWSMMVVYSVPGDVNRQVVINDGLVAQQTGGTTAITFGGFRTPPVGNVRADIATVIYDADAGFTDSVSVGNTLASQTKIANPGPIANDYANASIRDLGVHPPSNPAYANNFSVDAKVTSTRNAIGNSQTSAVAVFDTRGSNEFEFPAVIGIAVDNYLASVTADKTVTDENGGAVRPGDFLTYRLAVQSTGSEASTLSILRDRLPTGVVYVPGSLSITQGANPGAKTDAAGDDQAEYDAATREVSVRLGVGATATTGGVLPPRPNSPVQEVTFRTRISDTQSGAPIVNTAVLSGTGGETSLPFTEPSTPAGVTPVLSPAIAIDKAAMLDDADRDGAADPGDSITYGFTVTNTGDVVLSAVAVADPALGAVTCAVSTLAPAQSTTCSAPPRSVSQADLDAGAPLTNTATATATASNGARVSAADGTSTPIADAAPQLELRKVAGFSDDDGDGALDVGETIRWSFVVRNTGEATARDLAIADPLAGPVSCPVAELSRGVTTQCVADGPYAITDDDVFAGAVRNTATATAINPRSGATVVSNASSTQTPTIAQPSIDIAKTATVDPAERQGGAAAGDAITYTFVVTNTGNVPLGAIVVDDPDVGAVTCALTTLRAGESTNCTAALVRTVTQADVDTGAGLSNTAEVTGASVVDGQVVSDSDTALVPVVAPTPALAIEKTAVLDDADGDGVMDVGETIAYRFDVTNTGNISVDDVGVADDFIGDVECDIDDLAPRETTACESLSPHLVTQGDVDAGVVTNTATAIGTSPRSGTPVVSAPDTAEVRGVPEPAIALDKVATVTPAENQDAAETGDSIRYTFTVTNAGNTSLTDVAVSDPTLGAVVCASSALLPGDSTLCTSDRVVVVTQADAVAGAPISNTASVTGQAIVGGPIRDSDTAVVEVARIIPPAAVDDAAETRQGVPVTIDVLADDEKGTYPLNLDSLAIVAPDGSVVPRLTTAEGTFQVVDGKIRFTPLPTYVGATPAITYSVADAAPTPIRTTADVVVTVTPADLPVASPDAEFTPFEKPIIVDVLGDDDPGPDNATFDPGTLHLVGPAGPVTALVLPDGTFEVVGGQVRFTPAAGFRGAVPPVEYTASTDLGTTVSSTIDITVGAPVVAEDDIARTPAGMTVEIPVLRNDTADPSTALDAAGVVFPAAGQPSGATVSADGKTLTVPREGVYIVGVDGSVAFTPDPRFSGSTTTPVTYQASDADGLTDTAQITVVVGDGPAATSTPDVGRTAAGRPVTVPVLDNDRPSPGAEWVPSSVVFPTAGQPSGATVSAEGKTLTVPGEGVHRVEGDGSITFTPDPAFTGQTTPIAYRATDSARVTVTSTLTLIVTGDPAPPPTTPPPTTPPVWGLPQTGGVLPIGAAALAVLLLGLGAVGIARRRNTKEDS</sequence>
<name>A0ABY7XS27_MICLT</name>
<feature type="domain" description="CshA" evidence="2">
    <location>
        <begin position="1386"/>
        <end position="1443"/>
    </location>
</feature>
<feature type="transmembrane region" description="Helical" evidence="1">
    <location>
        <begin position="1582"/>
        <end position="1604"/>
    </location>
</feature>
<evidence type="ECO:0000259" key="3">
    <source>
        <dbReference type="Pfam" id="PF24346"/>
    </source>
</evidence>
<dbReference type="Pfam" id="PF19076">
    <property type="entry name" value="CshA_repeat"/>
    <property type="match status" value="3"/>
</dbReference>
<dbReference type="Pfam" id="PF17963">
    <property type="entry name" value="Big_9"/>
    <property type="match status" value="1"/>
</dbReference>
<feature type="domain" description="CshA" evidence="2">
    <location>
        <begin position="1500"/>
        <end position="1554"/>
    </location>
</feature>
<protein>
    <submittedName>
        <fullName evidence="4">DUF11 domain-containing protein</fullName>
    </submittedName>
</protein>
<reference evidence="4 5" key="1">
    <citation type="submission" date="2021-06" db="EMBL/GenBank/DDBJ databases">
        <title>Genome-based taxonomic framework of Microbacterium strains isolated from marine environment, the description of four new species and reclassification of four preexisting species.</title>
        <authorList>
            <person name="Lee S.D."/>
            <person name="Kim S.-M."/>
            <person name="Byeon Y.-S."/>
            <person name="Yang H.L."/>
            <person name="Kim I.S."/>
        </authorList>
    </citation>
    <scope>NUCLEOTIDE SEQUENCE [LARGE SCALE GENOMIC DNA]</scope>
    <source>
        <strain evidence="4 5">KACC 14465</strain>
    </source>
</reference>
<organism evidence="4 5">
    <name type="scientific">Microbacterium luteolum</name>
    <name type="common">Aureobacterium luteolum</name>
    <dbReference type="NCBI Taxonomy" id="69367"/>
    <lineage>
        <taxon>Bacteria</taxon>
        <taxon>Bacillati</taxon>
        <taxon>Actinomycetota</taxon>
        <taxon>Actinomycetes</taxon>
        <taxon>Micrococcales</taxon>
        <taxon>Microbacteriaceae</taxon>
        <taxon>Microbacterium</taxon>
    </lineage>
</organism>
<keyword evidence="1" id="KW-1133">Transmembrane helix</keyword>
<accession>A0ABY7XS27</accession>
<dbReference type="Pfam" id="PF24346">
    <property type="entry name" value="DUF7507"/>
    <property type="match status" value="5"/>
</dbReference>
<keyword evidence="1" id="KW-0812">Transmembrane</keyword>
<feature type="domain" description="DUF7507" evidence="3">
    <location>
        <begin position="892"/>
        <end position="997"/>
    </location>
</feature>
<dbReference type="NCBIfam" id="TIGR01451">
    <property type="entry name" value="B_ant_repeat"/>
    <property type="match status" value="3"/>
</dbReference>
<gene>
    <name evidence="4" type="ORF">KV395_17060</name>
</gene>
<dbReference type="InterPro" id="IPR051172">
    <property type="entry name" value="Chlamydia_OmcB"/>
</dbReference>
<keyword evidence="1" id="KW-0472">Membrane</keyword>
<dbReference type="InterPro" id="IPR055354">
    <property type="entry name" value="DUF7507"/>
</dbReference>
<evidence type="ECO:0000313" key="5">
    <source>
        <dbReference type="Proteomes" id="UP001215097"/>
    </source>
</evidence>
<keyword evidence="5" id="KW-1185">Reference proteome</keyword>
<dbReference type="EMBL" id="CP078075">
    <property type="protein sequence ID" value="WDM44852.1"/>
    <property type="molecule type" value="Genomic_DNA"/>
</dbReference>
<feature type="domain" description="CshA" evidence="2">
    <location>
        <begin position="1127"/>
        <end position="1220"/>
    </location>
</feature>
<proteinExistence type="predicted"/>
<dbReference type="Proteomes" id="UP001215097">
    <property type="component" value="Chromosome"/>
</dbReference>
<feature type="domain" description="DUF7507" evidence="3">
    <location>
        <begin position="1009"/>
        <end position="1114"/>
    </location>
</feature>
<feature type="domain" description="DUF7507" evidence="3">
    <location>
        <begin position="541"/>
        <end position="644"/>
    </location>
</feature>
<evidence type="ECO:0000256" key="1">
    <source>
        <dbReference type="SAM" id="Phobius"/>
    </source>
</evidence>
<feature type="domain" description="DUF7507" evidence="3">
    <location>
        <begin position="774"/>
        <end position="880"/>
    </location>
</feature>
<dbReference type="PANTHER" id="PTHR34819">
    <property type="entry name" value="LARGE CYSTEINE-RICH PERIPLASMIC PROTEIN OMCB"/>
    <property type="match status" value="1"/>
</dbReference>
<evidence type="ECO:0000313" key="4">
    <source>
        <dbReference type="EMBL" id="WDM44852.1"/>
    </source>
</evidence>
<dbReference type="PANTHER" id="PTHR34819:SF3">
    <property type="entry name" value="CELL SURFACE PROTEIN"/>
    <property type="match status" value="1"/>
</dbReference>
<evidence type="ECO:0000259" key="2">
    <source>
        <dbReference type="Pfam" id="PF19076"/>
    </source>
</evidence>
<dbReference type="InterPro" id="IPR026395">
    <property type="entry name" value="CshA_fibril"/>
</dbReference>